<keyword evidence="11" id="KW-1185">Reference proteome</keyword>
<comment type="subcellular location">
    <subcellularLocation>
        <location evidence="1">Cell inner membrane</location>
        <topology evidence="1">Multi-pass membrane protein</topology>
    </subcellularLocation>
    <subcellularLocation>
        <location evidence="8">Cell membrane</location>
        <topology evidence="8">Multi-pass membrane protein</topology>
    </subcellularLocation>
</comment>
<keyword evidence="4" id="KW-0997">Cell inner membrane</keyword>
<dbReference type="Pfam" id="PF00528">
    <property type="entry name" value="BPD_transp_1"/>
    <property type="match status" value="1"/>
</dbReference>
<gene>
    <name evidence="10" type="ORF">ETD96_23640</name>
</gene>
<dbReference type="PANTHER" id="PTHR43357">
    <property type="entry name" value="INNER MEMBRANE ABC TRANSPORTER PERMEASE PROTEIN YDCV"/>
    <property type="match status" value="1"/>
</dbReference>
<dbReference type="InterPro" id="IPR035906">
    <property type="entry name" value="MetI-like_sf"/>
</dbReference>
<sequence>MSTAVGRRAASWTGRALYGAVVLGIVAFMLLPTLVVVGTSFSASSYIEWPPSSFGLRQYDTLLHSADLAAATWRSLLVAAGTAVVTLLVAAPLVLGLSRARVPGGKGLRVAVVLPMVTPGVAYAVALYGMFAGFALVDTVPAVLLAHVAVSLPVVLLALEPAMDAVPREYELAAMSLGASRARAWAGVTLRLIAPGLVAAGVLAFVTSFDEATLASFLTGPRTATLPKVILDSVSTGVDPAITAVSALLIAATGLLMSFAGTVGRLRQALRNRNERRAKTDDQS</sequence>
<feature type="transmembrane region" description="Helical" evidence="8">
    <location>
        <begin position="110"/>
        <end position="136"/>
    </location>
</feature>
<evidence type="ECO:0000256" key="4">
    <source>
        <dbReference type="ARBA" id="ARBA00022519"/>
    </source>
</evidence>
<feature type="transmembrane region" description="Helical" evidence="8">
    <location>
        <begin position="76"/>
        <end position="98"/>
    </location>
</feature>
<name>A0A5S4GQH9_9ACTN</name>
<comment type="similarity">
    <text evidence="8">Belongs to the binding-protein-dependent transport system permease family.</text>
</comment>
<dbReference type="SUPFAM" id="SSF161098">
    <property type="entry name" value="MetI-like"/>
    <property type="match status" value="1"/>
</dbReference>
<feature type="transmembrane region" description="Helical" evidence="8">
    <location>
        <begin position="241"/>
        <end position="263"/>
    </location>
</feature>
<dbReference type="PANTHER" id="PTHR43357:SF4">
    <property type="entry name" value="INNER MEMBRANE ABC TRANSPORTER PERMEASE PROTEIN YDCV"/>
    <property type="match status" value="1"/>
</dbReference>
<dbReference type="Proteomes" id="UP000305238">
    <property type="component" value="Unassembled WGS sequence"/>
</dbReference>
<evidence type="ECO:0000313" key="11">
    <source>
        <dbReference type="Proteomes" id="UP000305238"/>
    </source>
</evidence>
<dbReference type="InterPro" id="IPR000515">
    <property type="entry name" value="MetI-like"/>
</dbReference>
<protein>
    <submittedName>
        <fullName evidence="10">ABC transporter permease</fullName>
    </submittedName>
</protein>
<evidence type="ECO:0000256" key="2">
    <source>
        <dbReference type="ARBA" id="ARBA00022448"/>
    </source>
</evidence>
<evidence type="ECO:0000259" key="9">
    <source>
        <dbReference type="PROSITE" id="PS50928"/>
    </source>
</evidence>
<dbReference type="CDD" id="cd06261">
    <property type="entry name" value="TM_PBP2"/>
    <property type="match status" value="1"/>
</dbReference>
<dbReference type="AlphaFoldDB" id="A0A5S4GQH9"/>
<reference evidence="10 11" key="1">
    <citation type="submission" date="2019-05" db="EMBL/GenBank/DDBJ databases">
        <title>Draft genome sequence of Actinomadura geliboluensis A8036.</title>
        <authorList>
            <person name="Saricaoglu S."/>
            <person name="Isik K."/>
        </authorList>
    </citation>
    <scope>NUCLEOTIDE SEQUENCE [LARGE SCALE GENOMIC DNA]</scope>
    <source>
        <strain evidence="10 11">A8036</strain>
    </source>
</reference>
<feature type="transmembrane region" description="Helical" evidence="8">
    <location>
        <begin position="142"/>
        <end position="163"/>
    </location>
</feature>
<proteinExistence type="inferred from homology"/>
<dbReference type="OrthoDB" id="6496035at2"/>
<evidence type="ECO:0000256" key="1">
    <source>
        <dbReference type="ARBA" id="ARBA00004429"/>
    </source>
</evidence>
<organism evidence="10 11">
    <name type="scientific">Actinomadura geliboluensis</name>
    <dbReference type="NCBI Taxonomy" id="882440"/>
    <lineage>
        <taxon>Bacteria</taxon>
        <taxon>Bacillati</taxon>
        <taxon>Actinomycetota</taxon>
        <taxon>Actinomycetes</taxon>
        <taxon>Streptosporangiales</taxon>
        <taxon>Thermomonosporaceae</taxon>
        <taxon>Actinomadura</taxon>
    </lineage>
</organism>
<evidence type="ECO:0000256" key="3">
    <source>
        <dbReference type="ARBA" id="ARBA00022475"/>
    </source>
</evidence>
<keyword evidence="6 8" id="KW-1133">Transmembrane helix</keyword>
<dbReference type="Gene3D" id="1.10.3720.10">
    <property type="entry name" value="MetI-like"/>
    <property type="match status" value="1"/>
</dbReference>
<evidence type="ECO:0000256" key="7">
    <source>
        <dbReference type="ARBA" id="ARBA00023136"/>
    </source>
</evidence>
<keyword evidence="7 8" id="KW-0472">Membrane</keyword>
<evidence type="ECO:0000256" key="5">
    <source>
        <dbReference type="ARBA" id="ARBA00022692"/>
    </source>
</evidence>
<accession>A0A5S4GQH9</accession>
<dbReference type="PROSITE" id="PS50928">
    <property type="entry name" value="ABC_TM1"/>
    <property type="match status" value="1"/>
</dbReference>
<evidence type="ECO:0000256" key="8">
    <source>
        <dbReference type="RuleBase" id="RU363032"/>
    </source>
</evidence>
<evidence type="ECO:0000256" key="6">
    <source>
        <dbReference type="ARBA" id="ARBA00022989"/>
    </source>
</evidence>
<feature type="transmembrane region" description="Helical" evidence="8">
    <location>
        <begin position="16"/>
        <end position="41"/>
    </location>
</feature>
<keyword evidence="3" id="KW-1003">Cell membrane</keyword>
<dbReference type="GO" id="GO:0055085">
    <property type="term" value="P:transmembrane transport"/>
    <property type="evidence" value="ECO:0007669"/>
    <property type="project" value="InterPro"/>
</dbReference>
<evidence type="ECO:0000313" key="10">
    <source>
        <dbReference type="EMBL" id="TMR35163.1"/>
    </source>
</evidence>
<keyword evidence="5 8" id="KW-0812">Transmembrane</keyword>
<dbReference type="GO" id="GO:0005886">
    <property type="term" value="C:plasma membrane"/>
    <property type="evidence" value="ECO:0007669"/>
    <property type="project" value="UniProtKB-SubCell"/>
</dbReference>
<feature type="domain" description="ABC transmembrane type-1" evidence="9">
    <location>
        <begin position="72"/>
        <end position="261"/>
    </location>
</feature>
<comment type="caution">
    <text evidence="10">The sequence shown here is derived from an EMBL/GenBank/DDBJ whole genome shotgun (WGS) entry which is preliminary data.</text>
</comment>
<keyword evidence="2 8" id="KW-0813">Transport</keyword>
<dbReference type="EMBL" id="VCKZ01000184">
    <property type="protein sequence ID" value="TMR35163.1"/>
    <property type="molecule type" value="Genomic_DNA"/>
</dbReference>
<dbReference type="RefSeq" id="WP_138638669.1">
    <property type="nucleotide sequence ID" value="NZ_JASWDG010000061.1"/>
</dbReference>
<feature type="transmembrane region" description="Helical" evidence="8">
    <location>
        <begin position="184"/>
        <end position="206"/>
    </location>
</feature>